<evidence type="ECO:0000256" key="8">
    <source>
        <dbReference type="ARBA" id="ARBA00022989"/>
    </source>
</evidence>
<feature type="domain" description="Leucine-rich repeat-containing N-terminal plant-type" evidence="13">
    <location>
        <begin position="37"/>
        <end position="76"/>
    </location>
</feature>
<dbReference type="SUPFAM" id="SSF52058">
    <property type="entry name" value="L domain-like"/>
    <property type="match status" value="1"/>
</dbReference>
<dbReference type="PRINTS" id="PR00019">
    <property type="entry name" value="LEURICHRPT"/>
</dbReference>
<dbReference type="PANTHER" id="PTHR48063">
    <property type="entry name" value="LRR RECEPTOR-LIKE KINASE"/>
    <property type="match status" value="1"/>
</dbReference>
<name>A0A2N9IF53_FAGSY</name>
<dbReference type="Pfam" id="PF00560">
    <property type="entry name" value="LRR_1"/>
    <property type="match status" value="3"/>
</dbReference>
<dbReference type="InterPro" id="IPR032675">
    <property type="entry name" value="LRR_dom_sf"/>
</dbReference>
<protein>
    <submittedName>
        <fullName evidence="15">Uncharacterized protein</fullName>
    </submittedName>
</protein>
<evidence type="ECO:0000256" key="3">
    <source>
        <dbReference type="ARBA" id="ARBA00022475"/>
    </source>
</evidence>
<evidence type="ECO:0000256" key="5">
    <source>
        <dbReference type="ARBA" id="ARBA00022692"/>
    </source>
</evidence>
<dbReference type="Pfam" id="PF08263">
    <property type="entry name" value="LRRNT_2"/>
    <property type="match status" value="1"/>
</dbReference>
<dbReference type="EMBL" id="OIVN01005895">
    <property type="protein sequence ID" value="SPD24447.1"/>
    <property type="molecule type" value="Genomic_DNA"/>
</dbReference>
<feature type="transmembrane region" description="Helical" evidence="12">
    <location>
        <begin position="766"/>
        <end position="787"/>
    </location>
</feature>
<evidence type="ECO:0000256" key="7">
    <source>
        <dbReference type="ARBA" id="ARBA00022737"/>
    </source>
</evidence>
<evidence type="ECO:0000256" key="9">
    <source>
        <dbReference type="ARBA" id="ARBA00023136"/>
    </source>
</evidence>
<dbReference type="FunFam" id="3.80.10.10:FF:000041">
    <property type="entry name" value="LRR receptor-like serine/threonine-protein kinase ERECTA"/>
    <property type="match status" value="1"/>
</dbReference>
<evidence type="ECO:0000256" key="10">
    <source>
        <dbReference type="ARBA" id="ARBA00023170"/>
    </source>
</evidence>
<keyword evidence="5 12" id="KW-0812">Transmembrane</keyword>
<evidence type="ECO:0000256" key="11">
    <source>
        <dbReference type="ARBA" id="ARBA00023180"/>
    </source>
</evidence>
<dbReference type="Gene3D" id="3.80.10.10">
    <property type="entry name" value="Ribonuclease Inhibitor"/>
    <property type="match status" value="6"/>
</dbReference>
<dbReference type="AlphaFoldDB" id="A0A2N9IF53"/>
<feature type="domain" description="Disease resistance R13L4/SHOC-2-like LRR" evidence="14">
    <location>
        <begin position="115"/>
        <end position="277"/>
    </location>
</feature>
<evidence type="ECO:0000259" key="14">
    <source>
        <dbReference type="Pfam" id="PF23598"/>
    </source>
</evidence>
<evidence type="ECO:0000256" key="4">
    <source>
        <dbReference type="ARBA" id="ARBA00022614"/>
    </source>
</evidence>
<dbReference type="GO" id="GO:0005886">
    <property type="term" value="C:plasma membrane"/>
    <property type="evidence" value="ECO:0007669"/>
    <property type="project" value="UniProtKB-SubCell"/>
</dbReference>
<gene>
    <name evidence="15" type="ORF">FSB_LOCUS52329</name>
</gene>
<evidence type="ECO:0000256" key="1">
    <source>
        <dbReference type="ARBA" id="ARBA00004251"/>
    </source>
</evidence>
<keyword evidence="9 12" id="KW-0472">Membrane</keyword>
<evidence type="ECO:0000256" key="2">
    <source>
        <dbReference type="ARBA" id="ARBA00009592"/>
    </source>
</evidence>
<evidence type="ECO:0000259" key="13">
    <source>
        <dbReference type="Pfam" id="PF08263"/>
    </source>
</evidence>
<keyword evidence="8 12" id="KW-1133">Transmembrane helix</keyword>
<evidence type="ECO:0000313" key="15">
    <source>
        <dbReference type="EMBL" id="SPD24447.1"/>
    </source>
</evidence>
<dbReference type="SUPFAM" id="SSF52047">
    <property type="entry name" value="RNI-like"/>
    <property type="match status" value="2"/>
</dbReference>
<organism evidence="15">
    <name type="scientific">Fagus sylvatica</name>
    <name type="common">Beechnut</name>
    <dbReference type="NCBI Taxonomy" id="28930"/>
    <lineage>
        <taxon>Eukaryota</taxon>
        <taxon>Viridiplantae</taxon>
        <taxon>Streptophyta</taxon>
        <taxon>Embryophyta</taxon>
        <taxon>Tracheophyta</taxon>
        <taxon>Spermatophyta</taxon>
        <taxon>Magnoliopsida</taxon>
        <taxon>eudicotyledons</taxon>
        <taxon>Gunneridae</taxon>
        <taxon>Pentapetalae</taxon>
        <taxon>rosids</taxon>
        <taxon>fabids</taxon>
        <taxon>Fagales</taxon>
        <taxon>Fagaceae</taxon>
        <taxon>Fagus</taxon>
    </lineage>
</organism>
<sequence length="872" mass="97723">MKEEKSPRGYVNTGIDLWRLALVNNFFKAEPHVSCNEKEKQALLTLKRGLTDPGNLLSSWSSDQEDCCRWERVRCDNKTGRVTELHLSSPLDADGLWFDYKKRLGGNFSGLIPHQLGNLSDLRYLDLGGNDFNRAPIPSFLGSMGSLRHLGLQGANFSGLIPHQLGNLSGLRYLDLGWNDFNRAPIPSFLGSMGSLRHLDLRWANFSGLIPHQLGNLSGLRYLDLRGNDFNRASIPNFLGSMGNLTHLDLYYANFSRVIPHQLGNLSGLCYLDLSENDFNRAPIPTWESFRPSLSRPEFNDFSRTGIPSFLGSMGNLRHLDLRWANFSGLIPHQLGNLSGLRYLDLSENDFNRASIPSFLGSMGSLRHLDLHGLTSLDSFLISLGIFQAFAIWILELNLMSSSLKGEIPESLGKLKHLEFLDLSSNSLNGPIPQSLGLLTNLESLFIEYDFLIGPVDEGHFTKLSKLRNLDISHTPLFFNVNSNWVPPFQLEYAQMSSSKIGPKFPTWLQTQRSLQVLLISNSGISDEAPSWFWNWISNIEILDLSSNHIEGDVSDIVLNSTFLNLRSNHFKGRLPQLSANVQGLNIANNSLSGQISTFLCHTMNRKNKLEILDASNNLLSGEFSHCWRYWQSLIHLNLGSNNLSGKIPYSMGSLVKLQSLSLQNNSISGDIPSSLKMCSSLGLIDIGEIPPSMSNLTFLSQLDLSYNNLSGKIPSSTQLQSFDAHSYTGNPQLCGDPLPKCTVEEKPLNRTPIGKTEDHSENSNFYMGMGVGFPVGFWAICGILFFKRTWRHAYFKFLDDIQDWVYVTTVPNVNWFLGKLRSHHLSLPPRTKFEFPALSPVMMEDKATFRLECKEACYLAKIIQGNGSKKS</sequence>
<proteinExistence type="inferred from homology"/>
<dbReference type="PROSITE" id="PS51450">
    <property type="entry name" value="LRR"/>
    <property type="match status" value="2"/>
</dbReference>
<dbReference type="FunFam" id="3.80.10.10:FF:000095">
    <property type="entry name" value="LRR receptor-like serine/threonine-protein kinase GSO1"/>
    <property type="match status" value="1"/>
</dbReference>
<dbReference type="Pfam" id="PF23598">
    <property type="entry name" value="LRR_14"/>
    <property type="match status" value="1"/>
</dbReference>
<keyword evidence="3" id="KW-1003">Cell membrane</keyword>
<comment type="subcellular location">
    <subcellularLocation>
        <location evidence="1">Cell membrane</location>
        <topology evidence="1">Single-pass type I membrane protein</topology>
    </subcellularLocation>
</comment>
<evidence type="ECO:0000256" key="12">
    <source>
        <dbReference type="SAM" id="Phobius"/>
    </source>
</evidence>
<dbReference type="PANTHER" id="PTHR48063:SF98">
    <property type="entry name" value="LRR RECEPTOR-LIKE SERINE_THREONINE-PROTEIN KINASE FLS2"/>
    <property type="match status" value="1"/>
</dbReference>
<dbReference type="InterPro" id="IPR001611">
    <property type="entry name" value="Leu-rich_rpt"/>
</dbReference>
<keyword evidence="6" id="KW-0732">Signal</keyword>
<keyword evidence="10" id="KW-0675">Receptor</keyword>
<reference evidence="15" key="1">
    <citation type="submission" date="2018-02" db="EMBL/GenBank/DDBJ databases">
        <authorList>
            <person name="Cohen D.B."/>
            <person name="Kent A.D."/>
        </authorList>
    </citation>
    <scope>NUCLEOTIDE SEQUENCE</scope>
</reference>
<keyword evidence="4" id="KW-0433">Leucine-rich repeat</keyword>
<evidence type="ECO:0000256" key="6">
    <source>
        <dbReference type="ARBA" id="ARBA00022729"/>
    </source>
</evidence>
<dbReference type="Pfam" id="PF13855">
    <property type="entry name" value="LRR_8"/>
    <property type="match status" value="1"/>
</dbReference>
<dbReference type="SMART" id="SM00369">
    <property type="entry name" value="LRR_TYP"/>
    <property type="match status" value="10"/>
</dbReference>
<dbReference type="InterPro" id="IPR046956">
    <property type="entry name" value="RLP23-like"/>
</dbReference>
<comment type="similarity">
    <text evidence="2">Belongs to the RLP family.</text>
</comment>
<dbReference type="InterPro" id="IPR055414">
    <property type="entry name" value="LRR_R13L4/SHOC2-like"/>
</dbReference>
<dbReference type="InterPro" id="IPR013210">
    <property type="entry name" value="LRR_N_plant-typ"/>
</dbReference>
<accession>A0A2N9IF53</accession>
<dbReference type="InterPro" id="IPR003591">
    <property type="entry name" value="Leu-rich_rpt_typical-subtyp"/>
</dbReference>
<keyword evidence="7" id="KW-0677">Repeat</keyword>
<keyword evidence="11" id="KW-0325">Glycoprotein</keyword>